<dbReference type="InterPro" id="IPR011701">
    <property type="entry name" value="MFS"/>
</dbReference>
<feature type="transmembrane region" description="Helical" evidence="1">
    <location>
        <begin position="301"/>
        <end position="322"/>
    </location>
</feature>
<dbReference type="Pfam" id="PF07690">
    <property type="entry name" value="MFS_1"/>
    <property type="match status" value="1"/>
</dbReference>
<organism evidence="3">
    <name type="scientific">Ignisphaera aggregans</name>
    <dbReference type="NCBI Taxonomy" id="334771"/>
    <lineage>
        <taxon>Archaea</taxon>
        <taxon>Thermoproteota</taxon>
        <taxon>Thermoprotei</taxon>
        <taxon>Desulfurococcales</taxon>
        <taxon>Desulfurococcaceae</taxon>
        <taxon>Ignisphaera</taxon>
    </lineage>
</organism>
<feature type="transmembrane region" description="Helical" evidence="1">
    <location>
        <begin position="248"/>
        <end position="267"/>
    </location>
</feature>
<accession>A0A7C5XLA9</accession>
<dbReference type="InterPro" id="IPR036259">
    <property type="entry name" value="MFS_trans_sf"/>
</dbReference>
<protein>
    <submittedName>
        <fullName evidence="3">MFS transporter</fullName>
    </submittedName>
</protein>
<dbReference type="AlphaFoldDB" id="A0A7C5XLA9"/>
<dbReference type="InterPro" id="IPR052528">
    <property type="entry name" value="Sugar_transport-like"/>
</dbReference>
<name>A0A7C5XLA9_9CREN</name>
<feature type="transmembrane region" description="Helical" evidence="1">
    <location>
        <begin position="366"/>
        <end position="387"/>
    </location>
</feature>
<feature type="transmembrane region" description="Helical" evidence="1">
    <location>
        <begin position="110"/>
        <end position="131"/>
    </location>
</feature>
<feature type="transmembrane region" description="Helical" evidence="1">
    <location>
        <begin position="279"/>
        <end position="295"/>
    </location>
</feature>
<proteinExistence type="predicted"/>
<comment type="caution">
    <text evidence="3">The sequence shown here is derived from an EMBL/GenBank/DDBJ whole genome shotgun (WGS) entry which is preliminary data.</text>
</comment>
<sequence length="390" mass="40987">MSYTSSSQRTSLLPVIFLALSAILSGAGFGIYGPTIVVHALELGAPEAIATAMVMALPSIVSVIILLPVGIYADKTGRRKEIVAIGLILGVIFNALLAIARSWIEMAVYRAISGIVFAFGSLFMAMGILVAPERIRGTVLGILAGSMMLGMGVSQIFAGAILSYVGGYSGLYLLAALLALLALLLLLPVKVPRVQFPAMKGSDLATAFKARGVYWTAIAICIYLIGWNLMYPSLSLVLSVIYKAPPEVFSLAMGVASIMLGIGTYIWGPIVDRLGGRKTLTMAILASAIVTYIMYPALGIMWGYIILFWLVTFFGVVGMPGTSYVASRSVRPELVSVAITTIFIAISIASIIGGFTAGALIASQGLATTILIAATIELIGGIMMFGLPKV</sequence>
<dbReference type="PANTHER" id="PTHR23526">
    <property type="entry name" value="INTEGRAL MEMBRANE TRANSPORT PROTEIN-RELATED"/>
    <property type="match status" value="1"/>
</dbReference>
<feature type="transmembrane region" description="Helical" evidence="1">
    <location>
        <begin position="171"/>
        <end position="191"/>
    </location>
</feature>
<feature type="domain" description="Major facilitator superfamily (MFS) profile" evidence="2">
    <location>
        <begin position="14"/>
        <end position="390"/>
    </location>
</feature>
<evidence type="ECO:0000313" key="3">
    <source>
        <dbReference type="EMBL" id="HHP81047.1"/>
    </source>
</evidence>
<dbReference type="PANTHER" id="PTHR23526:SF4">
    <property type="entry name" value="INTEGRAL MEMBRANE TRANSPORT PROTEIN"/>
    <property type="match status" value="1"/>
</dbReference>
<feature type="transmembrane region" description="Helical" evidence="1">
    <location>
        <begin position="334"/>
        <end position="360"/>
    </location>
</feature>
<feature type="transmembrane region" description="Helical" evidence="1">
    <location>
        <begin position="52"/>
        <end position="73"/>
    </location>
</feature>
<evidence type="ECO:0000256" key="1">
    <source>
        <dbReference type="SAM" id="Phobius"/>
    </source>
</evidence>
<dbReference type="SUPFAM" id="SSF103473">
    <property type="entry name" value="MFS general substrate transporter"/>
    <property type="match status" value="1"/>
</dbReference>
<dbReference type="EMBL" id="DRZI01000005">
    <property type="protein sequence ID" value="HHP81047.1"/>
    <property type="molecule type" value="Genomic_DNA"/>
</dbReference>
<feature type="transmembrane region" description="Helical" evidence="1">
    <location>
        <begin position="138"/>
        <end position="165"/>
    </location>
</feature>
<dbReference type="GO" id="GO:0022857">
    <property type="term" value="F:transmembrane transporter activity"/>
    <property type="evidence" value="ECO:0007669"/>
    <property type="project" value="InterPro"/>
</dbReference>
<dbReference type="PROSITE" id="PS50850">
    <property type="entry name" value="MFS"/>
    <property type="match status" value="1"/>
</dbReference>
<keyword evidence="1" id="KW-0812">Transmembrane</keyword>
<dbReference type="Gene3D" id="1.20.1250.20">
    <property type="entry name" value="MFS general substrate transporter like domains"/>
    <property type="match status" value="2"/>
</dbReference>
<dbReference type="InterPro" id="IPR020846">
    <property type="entry name" value="MFS_dom"/>
</dbReference>
<keyword evidence="1" id="KW-1133">Transmembrane helix</keyword>
<feature type="transmembrane region" description="Helical" evidence="1">
    <location>
        <begin position="12"/>
        <end position="32"/>
    </location>
</feature>
<evidence type="ECO:0000259" key="2">
    <source>
        <dbReference type="PROSITE" id="PS50850"/>
    </source>
</evidence>
<feature type="transmembrane region" description="Helical" evidence="1">
    <location>
        <begin position="82"/>
        <end position="104"/>
    </location>
</feature>
<feature type="transmembrane region" description="Helical" evidence="1">
    <location>
        <begin position="212"/>
        <end position="242"/>
    </location>
</feature>
<gene>
    <name evidence="3" type="ORF">ENM84_00125</name>
</gene>
<keyword evidence="1" id="KW-0472">Membrane</keyword>
<reference evidence="3" key="1">
    <citation type="journal article" date="2020" name="mSystems">
        <title>Genome- and Community-Level Interaction Insights into Carbon Utilization and Element Cycling Functions of Hydrothermarchaeota in Hydrothermal Sediment.</title>
        <authorList>
            <person name="Zhou Z."/>
            <person name="Liu Y."/>
            <person name="Xu W."/>
            <person name="Pan J."/>
            <person name="Luo Z.H."/>
            <person name="Li M."/>
        </authorList>
    </citation>
    <scope>NUCLEOTIDE SEQUENCE [LARGE SCALE GENOMIC DNA]</scope>
    <source>
        <strain evidence="3">SpSt-1121</strain>
    </source>
</reference>